<reference evidence="1" key="1">
    <citation type="submission" date="2020-07" db="EMBL/GenBank/DDBJ databases">
        <title>The High-quality genome of the commercially important snow crab, Chionoecetes opilio.</title>
        <authorList>
            <person name="Jeong J.-H."/>
            <person name="Ryu S."/>
        </authorList>
    </citation>
    <scope>NUCLEOTIDE SEQUENCE</scope>
    <source>
        <strain evidence="1">MADBK_172401_WGS</strain>
        <tissue evidence="1">Digestive gland</tissue>
    </source>
</reference>
<sequence>MARELWFLQPTAAAPLPAARQSPRGRSPEAPGPAKLFLARYRCRHYQPVSAASPARSYSPVSNRNHYCATTTPPGLSSRLRRLFSVAGKSFPGHRGQTLRVACGRPLQGRYYRPAHLRPLLSRDFREVGIPLRLRMTGAPIHQHCLPGKFTERWGVYPAVSSPHFPQSNGHAEAAVKS</sequence>
<accession>A0A8J5CIA8</accession>
<protein>
    <submittedName>
        <fullName evidence="1">Uncharacterized protein</fullName>
    </submittedName>
</protein>
<evidence type="ECO:0000313" key="1">
    <source>
        <dbReference type="EMBL" id="KAG0712155.1"/>
    </source>
</evidence>
<proteinExistence type="predicted"/>
<gene>
    <name evidence="1" type="ORF">GWK47_019058</name>
</gene>
<dbReference type="EMBL" id="JACEEZ010022682">
    <property type="protein sequence ID" value="KAG0712155.1"/>
    <property type="molecule type" value="Genomic_DNA"/>
</dbReference>
<keyword evidence="2" id="KW-1185">Reference proteome</keyword>
<dbReference type="OrthoDB" id="6752380at2759"/>
<evidence type="ECO:0000313" key="2">
    <source>
        <dbReference type="Proteomes" id="UP000770661"/>
    </source>
</evidence>
<name>A0A8J5CIA8_CHIOP</name>
<dbReference type="Proteomes" id="UP000770661">
    <property type="component" value="Unassembled WGS sequence"/>
</dbReference>
<organism evidence="1 2">
    <name type="scientific">Chionoecetes opilio</name>
    <name type="common">Atlantic snow crab</name>
    <name type="synonym">Cancer opilio</name>
    <dbReference type="NCBI Taxonomy" id="41210"/>
    <lineage>
        <taxon>Eukaryota</taxon>
        <taxon>Metazoa</taxon>
        <taxon>Ecdysozoa</taxon>
        <taxon>Arthropoda</taxon>
        <taxon>Crustacea</taxon>
        <taxon>Multicrustacea</taxon>
        <taxon>Malacostraca</taxon>
        <taxon>Eumalacostraca</taxon>
        <taxon>Eucarida</taxon>
        <taxon>Decapoda</taxon>
        <taxon>Pleocyemata</taxon>
        <taxon>Brachyura</taxon>
        <taxon>Eubrachyura</taxon>
        <taxon>Majoidea</taxon>
        <taxon>Majidae</taxon>
        <taxon>Chionoecetes</taxon>
    </lineage>
</organism>
<dbReference type="AlphaFoldDB" id="A0A8J5CIA8"/>
<comment type="caution">
    <text evidence="1">The sequence shown here is derived from an EMBL/GenBank/DDBJ whole genome shotgun (WGS) entry which is preliminary data.</text>
</comment>